<evidence type="ECO:0000313" key="2">
    <source>
        <dbReference type="RefSeq" id="XP_075097802.1"/>
    </source>
</evidence>
<gene>
    <name evidence="2" type="primary">LOC142175130</name>
</gene>
<reference evidence="1" key="1">
    <citation type="journal article" date="2014" name="Nat. Commun.">
        <title>The tobacco genome sequence and its comparison with those of tomato and potato.</title>
        <authorList>
            <person name="Sierro N."/>
            <person name="Battey J.N."/>
            <person name="Ouadi S."/>
            <person name="Bakaher N."/>
            <person name="Bovet L."/>
            <person name="Willig A."/>
            <person name="Goepfert S."/>
            <person name="Peitsch M.C."/>
            <person name="Ivanov N.V."/>
        </authorList>
    </citation>
    <scope>NUCLEOTIDE SEQUENCE [LARGE SCALE GENOMIC DNA]</scope>
</reference>
<dbReference type="RefSeq" id="XP_075097802.1">
    <property type="nucleotide sequence ID" value="XM_075241701.1"/>
</dbReference>
<sequence length="126" mass="14861">MGYAIETVCVMCQLHNESRNHLFVECVFAQKIWNMVLIWLQMQPHGLKSWNQHWRCAMDKAKGKSQAVVAFKMIYVEIIHMIWCETNNRVFEKASRDIDEIARTIACIYNVRANAGTRRLLQQLKF</sequence>
<accession>A0AC58TKQ2</accession>
<name>A0AC58TKQ2_TOBAC</name>
<dbReference type="Proteomes" id="UP000790787">
    <property type="component" value="Chromosome 21"/>
</dbReference>
<evidence type="ECO:0000313" key="1">
    <source>
        <dbReference type="Proteomes" id="UP000790787"/>
    </source>
</evidence>
<proteinExistence type="predicted"/>
<keyword evidence="1" id="KW-1185">Reference proteome</keyword>
<protein>
    <submittedName>
        <fullName evidence="2">Uncharacterized protein LOC142175130</fullName>
    </submittedName>
</protein>
<organism evidence="1 2">
    <name type="scientific">Nicotiana tabacum</name>
    <name type="common">Common tobacco</name>
    <dbReference type="NCBI Taxonomy" id="4097"/>
    <lineage>
        <taxon>Eukaryota</taxon>
        <taxon>Viridiplantae</taxon>
        <taxon>Streptophyta</taxon>
        <taxon>Embryophyta</taxon>
        <taxon>Tracheophyta</taxon>
        <taxon>Spermatophyta</taxon>
        <taxon>Magnoliopsida</taxon>
        <taxon>eudicotyledons</taxon>
        <taxon>Gunneridae</taxon>
        <taxon>Pentapetalae</taxon>
        <taxon>asterids</taxon>
        <taxon>lamiids</taxon>
        <taxon>Solanales</taxon>
        <taxon>Solanaceae</taxon>
        <taxon>Nicotianoideae</taxon>
        <taxon>Nicotianeae</taxon>
        <taxon>Nicotiana</taxon>
    </lineage>
</organism>
<reference evidence="2" key="2">
    <citation type="submission" date="2025-08" db="UniProtKB">
        <authorList>
            <consortium name="RefSeq"/>
        </authorList>
    </citation>
    <scope>IDENTIFICATION</scope>
    <source>
        <tissue evidence="2">Leaf</tissue>
    </source>
</reference>